<evidence type="ECO:0000256" key="1">
    <source>
        <dbReference type="SAM" id="MobiDB-lite"/>
    </source>
</evidence>
<feature type="region of interest" description="Disordered" evidence="1">
    <location>
        <begin position="46"/>
        <end position="89"/>
    </location>
</feature>
<sequence length="89" mass="9289">MASGSRPESWLLEVLKSARRGSAAATSGTRPVRRLSWSLSVTSAVSPASAGAGGTGPVRLLSARSRRTRRVRRASAAVGTAPDTSLRER</sequence>
<organism evidence="2">
    <name type="scientific">Zea mays</name>
    <name type="common">Maize</name>
    <dbReference type="NCBI Taxonomy" id="4577"/>
    <lineage>
        <taxon>Eukaryota</taxon>
        <taxon>Viridiplantae</taxon>
        <taxon>Streptophyta</taxon>
        <taxon>Embryophyta</taxon>
        <taxon>Tracheophyta</taxon>
        <taxon>Spermatophyta</taxon>
        <taxon>Magnoliopsida</taxon>
        <taxon>Liliopsida</taxon>
        <taxon>Poales</taxon>
        <taxon>Poaceae</taxon>
        <taxon>PACMAD clade</taxon>
        <taxon>Panicoideae</taxon>
        <taxon>Andropogonodae</taxon>
        <taxon>Andropogoneae</taxon>
        <taxon>Tripsacinae</taxon>
        <taxon>Zea</taxon>
    </lineage>
</organism>
<proteinExistence type="evidence at transcript level"/>
<evidence type="ECO:0000313" key="2">
    <source>
        <dbReference type="EMBL" id="ACR35459.1"/>
    </source>
</evidence>
<feature type="compositionally biased region" description="Basic residues" evidence="1">
    <location>
        <begin position="64"/>
        <end position="73"/>
    </location>
</feature>
<accession>C4J2Q9</accession>
<reference evidence="2" key="1">
    <citation type="journal article" date="2009" name="PLoS Genet.">
        <title>Sequencing, mapping, and analysis of 27,455 maize full-length cDNAs.</title>
        <authorList>
            <person name="Soderlund C."/>
            <person name="Descour A."/>
            <person name="Kudrna D."/>
            <person name="Bomhoff M."/>
            <person name="Boyd L."/>
            <person name="Currie J."/>
            <person name="Angelova A."/>
            <person name="Collura K."/>
            <person name="Wissotski M."/>
            <person name="Ashley E."/>
            <person name="Morrow D."/>
            <person name="Fernandes J."/>
            <person name="Walbot V."/>
            <person name="Yu Y."/>
        </authorList>
    </citation>
    <scope>NUCLEOTIDE SEQUENCE</scope>
    <source>
        <strain evidence="2">B73</strain>
    </source>
</reference>
<dbReference type="EMBL" id="BT085106">
    <property type="protein sequence ID" value="ACR35459.1"/>
    <property type="molecule type" value="mRNA"/>
</dbReference>
<protein>
    <submittedName>
        <fullName evidence="2">Uncharacterized protein</fullName>
    </submittedName>
</protein>
<name>C4J2Q9_MAIZE</name>
<dbReference type="AlphaFoldDB" id="C4J2Q9"/>
<reference evidence="2" key="2">
    <citation type="submission" date="2012-06" db="EMBL/GenBank/DDBJ databases">
        <authorList>
            <person name="Yu Y."/>
            <person name="Currie J."/>
            <person name="Lomeli R."/>
            <person name="Angelova A."/>
            <person name="Collura K."/>
            <person name="Wissotski M."/>
            <person name="Campos D."/>
            <person name="Kudrna D."/>
            <person name="Golser W."/>
            <person name="Ashely E."/>
            <person name="Descour A."/>
            <person name="Fernandes J."/>
            <person name="Soderlund C."/>
            <person name="Walbot V."/>
        </authorList>
    </citation>
    <scope>NUCLEOTIDE SEQUENCE</scope>
    <source>
        <strain evidence="2">B73</strain>
    </source>
</reference>